<evidence type="ECO:0000259" key="2">
    <source>
        <dbReference type="SMART" id="SM00646"/>
    </source>
</evidence>
<dbReference type="Gene3D" id="3.40.630.40">
    <property type="entry name" value="Zn-dependent exopeptidases"/>
    <property type="match status" value="1"/>
</dbReference>
<dbReference type="PANTHER" id="PTHR30404">
    <property type="entry name" value="N-ACETYLMURAMOYL-L-ALANINE AMIDASE"/>
    <property type="match status" value="1"/>
</dbReference>
<dbReference type="EMBL" id="CP001344">
    <property type="protein sequence ID" value="ACL43111.1"/>
    <property type="molecule type" value="Genomic_DNA"/>
</dbReference>
<proteinExistence type="predicted"/>
<dbReference type="KEGG" id="cyn:Cyan7425_0724"/>
<feature type="domain" description="MurNAc-LAA" evidence="2">
    <location>
        <begin position="173"/>
        <end position="282"/>
    </location>
</feature>
<organism evidence="3">
    <name type="scientific">Cyanothece sp. (strain PCC 7425 / ATCC 29141)</name>
    <dbReference type="NCBI Taxonomy" id="395961"/>
    <lineage>
        <taxon>Bacteria</taxon>
        <taxon>Bacillati</taxon>
        <taxon>Cyanobacteriota</taxon>
        <taxon>Cyanophyceae</taxon>
        <taxon>Gomontiellales</taxon>
        <taxon>Cyanothecaceae</taxon>
        <taxon>Cyanothece</taxon>
    </lineage>
</organism>
<protein>
    <submittedName>
        <fullName evidence="3">N-acetylmuramoyl-L-alanine amidase</fullName>
        <ecNumber evidence="3">3.5.1.28</ecNumber>
    </submittedName>
</protein>
<accession>B8HVT3</accession>
<dbReference type="EC" id="3.5.1.28" evidence="3"/>
<dbReference type="GO" id="GO:0030288">
    <property type="term" value="C:outer membrane-bounded periplasmic space"/>
    <property type="evidence" value="ECO:0007669"/>
    <property type="project" value="TreeGrafter"/>
</dbReference>
<dbReference type="STRING" id="395961.Cyan7425_0724"/>
<evidence type="ECO:0000313" key="3">
    <source>
        <dbReference type="EMBL" id="ACL43111.1"/>
    </source>
</evidence>
<sequence>MRPRVKLIGAPVRLVVDLPGITLGQPRSQKAIGSYVQQVRIGQFNPQTTRIVVALGSQYTLRPQDVQVQGLAPNRWFVQLPKLQPLHSQLPLPPDGVPIQTPSPRPYPKARVVIAIDPGHGGADVGAVGIGGIQEKWIVLDMARRVSQQLARRGVQAVLTRSGDEEIDLAPRVAKAARIRARAFVSMHANAISLNHPQVNGLETYYYATGYPLARLIHSSILNRIPMVDRGVKRARFYVLRYTSMPAVLVETGFVTGRQDARNLSNSAFRARMAEAIAEGILRYFKL</sequence>
<dbReference type="InterPro" id="IPR050695">
    <property type="entry name" value="N-acetylmuramoyl_amidase_3"/>
</dbReference>
<dbReference type="eggNOG" id="COG0860">
    <property type="taxonomic scope" value="Bacteria"/>
</dbReference>
<dbReference type="SMART" id="SM00646">
    <property type="entry name" value="Ami_3"/>
    <property type="match status" value="1"/>
</dbReference>
<dbReference type="PANTHER" id="PTHR30404:SF0">
    <property type="entry name" value="N-ACETYLMURAMOYL-L-ALANINE AMIDASE AMIC"/>
    <property type="match status" value="1"/>
</dbReference>
<dbReference type="Gene3D" id="2.60.40.3500">
    <property type="match status" value="1"/>
</dbReference>
<dbReference type="CDD" id="cd02696">
    <property type="entry name" value="MurNAc-LAA"/>
    <property type="match status" value="1"/>
</dbReference>
<dbReference type="GO" id="GO:0008745">
    <property type="term" value="F:N-acetylmuramoyl-L-alanine amidase activity"/>
    <property type="evidence" value="ECO:0007669"/>
    <property type="project" value="UniProtKB-EC"/>
</dbReference>
<dbReference type="Pfam" id="PF11741">
    <property type="entry name" value="AMIN"/>
    <property type="match status" value="1"/>
</dbReference>
<dbReference type="GO" id="GO:0009253">
    <property type="term" value="P:peptidoglycan catabolic process"/>
    <property type="evidence" value="ECO:0007669"/>
    <property type="project" value="InterPro"/>
</dbReference>
<dbReference type="SUPFAM" id="SSF53187">
    <property type="entry name" value="Zn-dependent exopeptidases"/>
    <property type="match status" value="1"/>
</dbReference>
<dbReference type="InterPro" id="IPR002508">
    <property type="entry name" value="MurNAc-LAA_cat"/>
</dbReference>
<dbReference type="HOGENOM" id="CLU_014322_2_0_3"/>
<dbReference type="InterPro" id="IPR021731">
    <property type="entry name" value="AMIN_dom"/>
</dbReference>
<evidence type="ECO:0000256" key="1">
    <source>
        <dbReference type="ARBA" id="ARBA00022801"/>
    </source>
</evidence>
<name>B8HVT3_CYAP4</name>
<reference evidence="3" key="1">
    <citation type="submission" date="2009-01" db="EMBL/GenBank/DDBJ databases">
        <title>Complete sequence of chromosome Cyanothece sp. PCC 7425.</title>
        <authorList>
            <consortium name="US DOE Joint Genome Institute"/>
            <person name="Lucas S."/>
            <person name="Copeland A."/>
            <person name="Lapidus A."/>
            <person name="Glavina del Rio T."/>
            <person name="Dalin E."/>
            <person name="Tice H."/>
            <person name="Bruce D."/>
            <person name="Goodwin L."/>
            <person name="Pitluck S."/>
            <person name="Sims D."/>
            <person name="Meineke L."/>
            <person name="Brettin T."/>
            <person name="Detter J.C."/>
            <person name="Han C."/>
            <person name="Larimer F."/>
            <person name="Land M."/>
            <person name="Hauser L."/>
            <person name="Kyrpides N."/>
            <person name="Ovchinnikova G."/>
            <person name="Liberton M."/>
            <person name="Stoeckel J."/>
            <person name="Banerjee A."/>
            <person name="Singh A."/>
            <person name="Page L."/>
            <person name="Sato H."/>
            <person name="Zhao L."/>
            <person name="Sherman L."/>
            <person name="Pakrasi H."/>
            <person name="Richardson P."/>
        </authorList>
    </citation>
    <scope>NUCLEOTIDE SEQUENCE</scope>
    <source>
        <strain evidence="3">PCC 7425</strain>
    </source>
</reference>
<keyword evidence="1 3" id="KW-0378">Hydrolase</keyword>
<gene>
    <name evidence="3" type="ordered locus">Cyan7425_0724</name>
</gene>
<dbReference type="AlphaFoldDB" id="B8HVT3"/>
<dbReference type="Pfam" id="PF01520">
    <property type="entry name" value="Amidase_3"/>
    <property type="match status" value="1"/>
</dbReference>